<keyword evidence="2" id="KW-1185">Reference proteome</keyword>
<sequence length="48" mass="5478">MKGRGYNEAFAQGDAKSGLGLLLDFVRNIPTHPEWMDSYMKSRQQADF</sequence>
<evidence type="ECO:0000313" key="2">
    <source>
        <dbReference type="Proteomes" id="UP001516620"/>
    </source>
</evidence>
<gene>
    <name evidence="1" type="ORF">IM700_004480</name>
</gene>
<proteinExistence type="predicted"/>
<accession>A0ABS2H0P2</accession>
<evidence type="ECO:0000313" key="1">
    <source>
        <dbReference type="EMBL" id="MBM6994917.1"/>
    </source>
</evidence>
<protein>
    <submittedName>
        <fullName evidence="1">Uncharacterized protein</fullName>
    </submittedName>
</protein>
<reference evidence="1 2" key="1">
    <citation type="submission" date="2021-01" db="EMBL/GenBank/DDBJ databases">
        <title>Paenibacillus sp.nov. isolated from the rhizosphere soil of tomato plant.</title>
        <authorList>
            <person name="Thin K.K."/>
            <person name="Zhang X."/>
            <person name="He S."/>
        </authorList>
    </citation>
    <scope>NUCLEOTIDE SEQUENCE [LARGE SCALE GENOMIC DNA]</scope>
    <source>
        <strain evidence="1 2">DXFW5</strain>
    </source>
</reference>
<dbReference type="RefSeq" id="WP_193416385.1">
    <property type="nucleotide sequence ID" value="NZ_JADCNN020000003.1"/>
</dbReference>
<dbReference type="EMBL" id="JADCNN020000003">
    <property type="protein sequence ID" value="MBM6994917.1"/>
    <property type="molecule type" value="Genomic_DNA"/>
</dbReference>
<comment type="caution">
    <text evidence="1">The sequence shown here is derived from an EMBL/GenBank/DDBJ whole genome shotgun (WGS) entry which is preliminary data.</text>
</comment>
<name>A0ABS2H0P2_9BACL</name>
<organism evidence="1 2">
    <name type="scientific">Paenibacillus rhizolycopersici</name>
    <dbReference type="NCBI Taxonomy" id="2780073"/>
    <lineage>
        <taxon>Bacteria</taxon>
        <taxon>Bacillati</taxon>
        <taxon>Bacillota</taxon>
        <taxon>Bacilli</taxon>
        <taxon>Bacillales</taxon>
        <taxon>Paenibacillaceae</taxon>
        <taxon>Paenibacillus</taxon>
    </lineage>
</organism>
<dbReference type="Proteomes" id="UP001516620">
    <property type="component" value="Unassembled WGS sequence"/>
</dbReference>